<keyword evidence="2" id="KW-0472">Membrane</keyword>
<dbReference type="GO" id="GO:0005886">
    <property type="term" value="C:plasma membrane"/>
    <property type="evidence" value="ECO:0007669"/>
    <property type="project" value="UniProtKB-SubCell"/>
</dbReference>
<dbReference type="STRING" id="106549.A0A540KDI1"/>
<keyword evidence="2" id="KW-0336">GPI-anchor</keyword>
<dbReference type="InterPro" id="IPR044788">
    <property type="entry name" value="X8_dom_prot"/>
</dbReference>
<protein>
    <recommendedName>
        <fullName evidence="5">X8 domain-containing protein</fullName>
    </recommendedName>
</protein>
<keyword evidence="3" id="KW-0732">Signal</keyword>
<evidence type="ECO:0000256" key="3">
    <source>
        <dbReference type="ARBA" id="ARBA00022729"/>
    </source>
</evidence>
<evidence type="ECO:0000259" key="5">
    <source>
        <dbReference type="SMART" id="SM00768"/>
    </source>
</evidence>
<keyword evidence="7" id="KW-1185">Reference proteome</keyword>
<feature type="domain" description="X8" evidence="5">
    <location>
        <begin position="122"/>
        <end position="206"/>
    </location>
</feature>
<dbReference type="AlphaFoldDB" id="A0A540KDI1"/>
<organism evidence="6 7">
    <name type="scientific">Malus baccata</name>
    <name type="common">Siberian crab apple</name>
    <name type="synonym">Pyrus baccata</name>
    <dbReference type="NCBI Taxonomy" id="106549"/>
    <lineage>
        <taxon>Eukaryota</taxon>
        <taxon>Viridiplantae</taxon>
        <taxon>Streptophyta</taxon>
        <taxon>Embryophyta</taxon>
        <taxon>Tracheophyta</taxon>
        <taxon>Spermatophyta</taxon>
        <taxon>Magnoliopsida</taxon>
        <taxon>eudicotyledons</taxon>
        <taxon>Gunneridae</taxon>
        <taxon>Pentapetalae</taxon>
        <taxon>rosids</taxon>
        <taxon>fabids</taxon>
        <taxon>Rosales</taxon>
        <taxon>Rosaceae</taxon>
        <taxon>Amygdaloideae</taxon>
        <taxon>Maleae</taxon>
        <taxon>Malus</taxon>
    </lineage>
</organism>
<feature type="region of interest" description="Disordered" evidence="4">
    <location>
        <begin position="70"/>
        <end position="120"/>
    </location>
</feature>
<evidence type="ECO:0000313" key="7">
    <source>
        <dbReference type="Proteomes" id="UP000315295"/>
    </source>
</evidence>
<keyword evidence="2" id="KW-0325">Glycoprotein</keyword>
<reference evidence="6 7" key="1">
    <citation type="journal article" date="2019" name="G3 (Bethesda)">
        <title>Sequencing of a Wild Apple (Malus baccata) Genome Unravels the Differences Between Cultivated and Wild Apple Species Regarding Disease Resistance and Cold Tolerance.</title>
        <authorList>
            <person name="Chen X."/>
        </authorList>
    </citation>
    <scope>NUCLEOTIDE SEQUENCE [LARGE SCALE GENOMIC DNA]</scope>
    <source>
        <strain evidence="7">cv. Shandingzi</strain>
        <tissue evidence="6">Leaves</tissue>
    </source>
</reference>
<name>A0A540KDI1_MALBA</name>
<evidence type="ECO:0000313" key="6">
    <source>
        <dbReference type="EMBL" id="TQD72294.1"/>
    </source>
</evidence>
<proteinExistence type="predicted"/>
<dbReference type="Gene3D" id="1.20.58.1040">
    <property type="match status" value="1"/>
</dbReference>
<comment type="caution">
    <text evidence="6">The sequence shown here is derived from an EMBL/GenBank/DDBJ whole genome shotgun (WGS) entry which is preliminary data.</text>
</comment>
<dbReference type="PANTHER" id="PTHR31044">
    <property type="entry name" value="BETA-1,3 GLUCANASE"/>
    <property type="match status" value="1"/>
</dbReference>
<dbReference type="PANTHER" id="PTHR31044:SF52">
    <property type="entry name" value="OS01G0631500 PROTEIN"/>
    <property type="match status" value="1"/>
</dbReference>
<dbReference type="SMART" id="SM00768">
    <property type="entry name" value="X8"/>
    <property type="match status" value="1"/>
</dbReference>
<dbReference type="FunFam" id="1.20.58.1040:FF:000007">
    <property type="entry name" value="PLASMODESMATA CALLOSE-BINDING PROTEIN 2"/>
    <property type="match status" value="1"/>
</dbReference>
<dbReference type="InterPro" id="IPR012946">
    <property type="entry name" value="X8"/>
</dbReference>
<dbReference type="Proteomes" id="UP000315295">
    <property type="component" value="Unassembled WGS sequence"/>
</dbReference>
<sequence length="269" mass="28043">MLGGIGSALDLSVQSLGIISSGPLIGLSVTIKEKIIGHIKEKDQENKGLRFPETLISTTQRDITTPITTVPTITTTNPTSSTPIVNPNSNPADSTVPVTSSPSMTPFPTTTTPSSPASTGSSWCVASQSASQMALQVALDYACGHGGTDCSEIQPGRSCYNPNSVRDHASYAFNNYYQKKPVPNSCNFGGTAMITSTNPSTGSCQYPSTSTSSSVLNTTNTSGSTVFGAVPSGPTTSAATVDANTPSLQNILYIMACLMVFLRPIFKLR</sequence>
<evidence type="ECO:0000256" key="1">
    <source>
        <dbReference type="ARBA" id="ARBA00004609"/>
    </source>
</evidence>
<evidence type="ECO:0000256" key="4">
    <source>
        <dbReference type="SAM" id="MobiDB-lite"/>
    </source>
</evidence>
<dbReference type="EMBL" id="VIEB01001425">
    <property type="protein sequence ID" value="TQD72294.1"/>
    <property type="molecule type" value="Genomic_DNA"/>
</dbReference>
<dbReference type="Pfam" id="PF07983">
    <property type="entry name" value="X8"/>
    <property type="match status" value="1"/>
</dbReference>
<gene>
    <name evidence="6" type="ORF">C1H46_042166</name>
</gene>
<accession>A0A540KDI1</accession>
<comment type="subcellular location">
    <subcellularLocation>
        <location evidence="1">Cell membrane</location>
        <topology evidence="1">Lipid-anchor</topology>
        <topology evidence="1">GPI-anchor</topology>
    </subcellularLocation>
</comment>
<keyword evidence="2" id="KW-0449">Lipoprotein</keyword>
<dbReference type="GO" id="GO:0009506">
    <property type="term" value="C:plasmodesma"/>
    <property type="evidence" value="ECO:0007669"/>
    <property type="project" value="UniProtKB-ARBA"/>
</dbReference>
<dbReference type="GO" id="GO:0098552">
    <property type="term" value="C:side of membrane"/>
    <property type="evidence" value="ECO:0007669"/>
    <property type="project" value="UniProtKB-KW"/>
</dbReference>
<evidence type="ECO:0000256" key="2">
    <source>
        <dbReference type="ARBA" id="ARBA00022622"/>
    </source>
</evidence>